<proteinExistence type="predicted"/>
<dbReference type="Proteomes" id="UP000596387">
    <property type="component" value="Chromosome"/>
</dbReference>
<gene>
    <name evidence="1" type="ORF">GQA70_01390</name>
</gene>
<organism evidence="1 2">
    <name type="scientific">Ponticoccus alexandrii</name>
    <dbReference type="NCBI Taxonomy" id="1943633"/>
    <lineage>
        <taxon>Bacteria</taxon>
        <taxon>Pseudomonadati</taxon>
        <taxon>Pseudomonadota</taxon>
        <taxon>Alphaproteobacteria</taxon>
        <taxon>Rhodobacterales</taxon>
        <taxon>Roseobacteraceae</taxon>
        <taxon>Ponticoccus</taxon>
    </lineage>
</organism>
<name>A0ABX7F3N6_9RHOB</name>
<evidence type="ECO:0000313" key="2">
    <source>
        <dbReference type="Proteomes" id="UP000596387"/>
    </source>
</evidence>
<reference evidence="1 2" key="1">
    <citation type="submission" date="2019-12" db="EMBL/GenBank/DDBJ databases">
        <title>Complete Genome Sequence of a Quorum-Sensing Bacterium,Rhodobacteraceae bacterium C31, Isolated from a marine microalgae symbiotic bacteria.</title>
        <authorList>
            <person name="Zhang Y."/>
        </authorList>
    </citation>
    <scope>NUCLEOTIDE SEQUENCE [LARGE SCALE GENOMIC DNA]</scope>
    <source>
        <strain evidence="1 2">C31</strain>
    </source>
</reference>
<dbReference type="RefSeq" id="WP_023848437.1">
    <property type="nucleotide sequence ID" value="NZ_CP047166.1"/>
</dbReference>
<keyword evidence="2" id="KW-1185">Reference proteome</keyword>
<sequence>MHITRIEIEGFGKAGPDGLRHGSVALEADGNRVQIPLSLPDGYGALGPRHRMLLLAQALNRIRRLPEFRCRGSLTFAPGLLPDRLRRLSA</sequence>
<dbReference type="EMBL" id="CP047166">
    <property type="protein sequence ID" value="QRF65089.1"/>
    <property type="molecule type" value="Genomic_DNA"/>
</dbReference>
<evidence type="ECO:0000313" key="1">
    <source>
        <dbReference type="EMBL" id="QRF65089.1"/>
    </source>
</evidence>
<accession>A0ABX7F3N6</accession>
<protein>
    <submittedName>
        <fullName evidence="1">Uncharacterized protein</fullName>
    </submittedName>
</protein>